<sequence length="92" mass="10110">MPMSKPDVPNRRSTSPRTSGHIATVPVSVCRKAAVPDSPVVRVESSHSSSSRQTTSYKCPHCDRTMPQGTRHSLLKQPNTQKEIQETTEAPN</sequence>
<accession>A0A5B7D232</accession>
<feature type="compositionally biased region" description="Low complexity" evidence="1">
    <location>
        <begin position="38"/>
        <end position="51"/>
    </location>
</feature>
<dbReference type="Proteomes" id="UP000324222">
    <property type="component" value="Unassembled WGS sequence"/>
</dbReference>
<evidence type="ECO:0000256" key="1">
    <source>
        <dbReference type="SAM" id="MobiDB-lite"/>
    </source>
</evidence>
<evidence type="ECO:0000313" key="2">
    <source>
        <dbReference type="EMBL" id="MPC15538.1"/>
    </source>
</evidence>
<proteinExistence type="predicted"/>
<evidence type="ECO:0000313" key="3">
    <source>
        <dbReference type="Proteomes" id="UP000324222"/>
    </source>
</evidence>
<organism evidence="2 3">
    <name type="scientific">Portunus trituberculatus</name>
    <name type="common">Swimming crab</name>
    <name type="synonym">Neptunus trituberculatus</name>
    <dbReference type="NCBI Taxonomy" id="210409"/>
    <lineage>
        <taxon>Eukaryota</taxon>
        <taxon>Metazoa</taxon>
        <taxon>Ecdysozoa</taxon>
        <taxon>Arthropoda</taxon>
        <taxon>Crustacea</taxon>
        <taxon>Multicrustacea</taxon>
        <taxon>Malacostraca</taxon>
        <taxon>Eumalacostraca</taxon>
        <taxon>Eucarida</taxon>
        <taxon>Decapoda</taxon>
        <taxon>Pleocyemata</taxon>
        <taxon>Brachyura</taxon>
        <taxon>Eubrachyura</taxon>
        <taxon>Portunoidea</taxon>
        <taxon>Portunidae</taxon>
        <taxon>Portuninae</taxon>
        <taxon>Portunus</taxon>
    </lineage>
</organism>
<feature type="region of interest" description="Disordered" evidence="1">
    <location>
        <begin position="1"/>
        <end position="92"/>
    </location>
</feature>
<protein>
    <submittedName>
        <fullName evidence="2">Uncharacterized protein</fullName>
    </submittedName>
</protein>
<keyword evidence="3" id="KW-1185">Reference proteome</keyword>
<feature type="compositionally biased region" description="Polar residues" evidence="1">
    <location>
        <begin position="67"/>
        <end position="92"/>
    </location>
</feature>
<gene>
    <name evidence="2" type="ORF">E2C01_008334</name>
</gene>
<reference evidence="2 3" key="1">
    <citation type="submission" date="2019-05" db="EMBL/GenBank/DDBJ databases">
        <title>Another draft genome of Portunus trituberculatus and its Hox gene families provides insights of decapod evolution.</title>
        <authorList>
            <person name="Jeong J.-H."/>
            <person name="Song I."/>
            <person name="Kim S."/>
            <person name="Choi T."/>
            <person name="Kim D."/>
            <person name="Ryu S."/>
            <person name="Kim W."/>
        </authorList>
    </citation>
    <scope>NUCLEOTIDE SEQUENCE [LARGE SCALE GENOMIC DNA]</scope>
    <source>
        <tissue evidence="2">Muscle</tissue>
    </source>
</reference>
<dbReference type="AlphaFoldDB" id="A0A5B7D232"/>
<name>A0A5B7D232_PORTR</name>
<comment type="caution">
    <text evidence="2">The sequence shown here is derived from an EMBL/GenBank/DDBJ whole genome shotgun (WGS) entry which is preliminary data.</text>
</comment>
<dbReference type="EMBL" id="VSRR010000435">
    <property type="protein sequence ID" value="MPC15538.1"/>
    <property type="molecule type" value="Genomic_DNA"/>
</dbReference>